<dbReference type="AlphaFoldDB" id="A0A1M5QZY1"/>
<dbReference type="EMBL" id="FQXG01000002">
    <property type="protein sequence ID" value="SHH19737.1"/>
    <property type="molecule type" value="Genomic_DNA"/>
</dbReference>
<evidence type="ECO:0000256" key="8">
    <source>
        <dbReference type="ARBA" id="ARBA00030117"/>
    </source>
</evidence>
<comment type="function">
    <text evidence="7">Responsible for the coupling of flagellin expression to flagellar assembly by preventing expression of the flagellin genes when a component of the middle class of proteins is defective. It negatively regulates flagellar genes by inhibiting the activity of FliA by directly binding to FliA.</text>
</comment>
<reference evidence="11 12" key="1">
    <citation type="submission" date="2016-11" db="EMBL/GenBank/DDBJ databases">
        <authorList>
            <person name="Jaros S."/>
            <person name="Januszkiewicz K."/>
            <person name="Wedrychowicz H."/>
        </authorList>
    </citation>
    <scope>NUCLEOTIDE SEQUENCE [LARGE SCALE GENOMIC DNA]</scope>
    <source>
        <strain evidence="11 12">DSM 16917</strain>
    </source>
</reference>
<keyword evidence="6" id="KW-0804">Transcription</keyword>
<keyword evidence="12" id="KW-1185">Reference proteome</keyword>
<dbReference type="Pfam" id="PF04316">
    <property type="entry name" value="FlgM"/>
    <property type="match status" value="1"/>
</dbReference>
<dbReference type="InterPro" id="IPR035890">
    <property type="entry name" value="Anti-sigma-28_factor_FlgM_sf"/>
</dbReference>
<evidence type="ECO:0000313" key="12">
    <source>
        <dbReference type="Proteomes" id="UP000184268"/>
    </source>
</evidence>
<evidence type="ECO:0000313" key="11">
    <source>
        <dbReference type="EMBL" id="SHH19737.1"/>
    </source>
</evidence>
<comment type="similarity">
    <text evidence="1">Belongs to the FlgM family.</text>
</comment>
<proteinExistence type="inferred from homology"/>
<name>A0A1M5QZY1_9GAMM</name>
<protein>
    <recommendedName>
        <fullName evidence="2">Negative regulator of flagellin synthesis</fullName>
    </recommendedName>
    <alternativeName>
        <fullName evidence="8">Anti-sigma-28 factor</fullName>
    </alternativeName>
</protein>
<evidence type="ECO:0000256" key="4">
    <source>
        <dbReference type="ARBA" id="ARBA00022795"/>
    </source>
</evidence>
<evidence type="ECO:0000256" key="9">
    <source>
        <dbReference type="SAM" id="MobiDB-lite"/>
    </source>
</evidence>
<dbReference type="OrthoDB" id="6400679at2"/>
<keyword evidence="5" id="KW-0805">Transcription regulation</keyword>
<dbReference type="SUPFAM" id="SSF101498">
    <property type="entry name" value="Anti-sigma factor FlgM"/>
    <property type="match status" value="1"/>
</dbReference>
<evidence type="ECO:0000256" key="5">
    <source>
        <dbReference type="ARBA" id="ARBA00023015"/>
    </source>
</evidence>
<evidence type="ECO:0000259" key="10">
    <source>
        <dbReference type="Pfam" id="PF04316"/>
    </source>
</evidence>
<sequence>MEINKLSSNFPVDLKSASQPASAKPAPASQKPANKEAISEDWQLLDQANRELAEMADVDLEKVNALRTQLKNGTFDLDLSDLAGSMMEQHG</sequence>
<dbReference type="InterPro" id="IPR031316">
    <property type="entry name" value="FlgM_C"/>
</dbReference>
<dbReference type="RefSeq" id="WP_067657867.1">
    <property type="nucleotide sequence ID" value="NZ_FQXG01000002.1"/>
</dbReference>
<organism evidence="11 12">
    <name type="scientific">Ferrimonas marina</name>
    <dbReference type="NCBI Taxonomy" id="299255"/>
    <lineage>
        <taxon>Bacteria</taxon>
        <taxon>Pseudomonadati</taxon>
        <taxon>Pseudomonadota</taxon>
        <taxon>Gammaproteobacteria</taxon>
        <taxon>Alteromonadales</taxon>
        <taxon>Ferrimonadaceae</taxon>
        <taxon>Ferrimonas</taxon>
    </lineage>
</organism>
<feature type="compositionally biased region" description="Polar residues" evidence="9">
    <location>
        <begin position="1"/>
        <end position="10"/>
    </location>
</feature>
<feature type="region of interest" description="Disordered" evidence="9">
    <location>
        <begin position="1"/>
        <end position="37"/>
    </location>
</feature>
<feature type="compositionally biased region" description="Low complexity" evidence="9">
    <location>
        <begin position="15"/>
        <end position="32"/>
    </location>
</feature>
<evidence type="ECO:0000256" key="7">
    <source>
        <dbReference type="ARBA" id="ARBA00024739"/>
    </source>
</evidence>
<dbReference type="GO" id="GO:0045892">
    <property type="term" value="P:negative regulation of DNA-templated transcription"/>
    <property type="evidence" value="ECO:0007669"/>
    <property type="project" value="InterPro"/>
</dbReference>
<evidence type="ECO:0000256" key="6">
    <source>
        <dbReference type="ARBA" id="ARBA00023163"/>
    </source>
</evidence>
<accession>A0A1M5QZY1</accession>
<gene>
    <name evidence="11" type="ORF">SAMN02745129_1435</name>
</gene>
<evidence type="ECO:0000256" key="3">
    <source>
        <dbReference type="ARBA" id="ARBA00022491"/>
    </source>
</evidence>
<dbReference type="GO" id="GO:0044781">
    <property type="term" value="P:bacterial-type flagellum organization"/>
    <property type="evidence" value="ECO:0007669"/>
    <property type="project" value="UniProtKB-KW"/>
</dbReference>
<keyword evidence="4" id="KW-1005">Bacterial flagellum biogenesis</keyword>
<dbReference type="STRING" id="299255.SAMN02745129_1435"/>
<dbReference type="InterPro" id="IPR007412">
    <property type="entry name" value="FlgM"/>
</dbReference>
<dbReference type="NCBIfam" id="TIGR03824">
    <property type="entry name" value="FlgM_jcvi"/>
    <property type="match status" value="1"/>
</dbReference>
<evidence type="ECO:0000256" key="1">
    <source>
        <dbReference type="ARBA" id="ARBA00005322"/>
    </source>
</evidence>
<keyword evidence="3" id="KW-0678">Repressor</keyword>
<feature type="domain" description="Anti-sigma-28 factor FlgM C-terminal" evidence="10">
    <location>
        <begin position="38"/>
        <end position="88"/>
    </location>
</feature>
<evidence type="ECO:0000256" key="2">
    <source>
        <dbReference type="ARBA" id="ARBA00017823"/>
    </source>
</evidence>
<dbReference type="Proteomes" id="UP000184268">
    <property type="component" value="Unassembled WGS sequence"/>
</dbReference>